<organism evidence="1 2">
    <name type="scientific">Suillus plorans</name>
    <dbReference type="NCBI Taxonomy" id="116603"/>
    <lineage>
        <taxon>Eukaryota</taxon>
        <taxon>Fungi</taxon>
        <taxon>Dikarya</taxon>
        <taxon>Basidiomycota</taxon>
        <taxon>Agaricomycotina</taxon>
        <taxon>Agaricomycetes</taxon>
        <taxon>Agaricomycetidae</taxon>
        <taxon>Boletales</taxon>
        <taxon>Suillineae</taxon>
        <taxon>Suillaceae</taxon>
        <taxon>Suillus</taxon>
    </lineage>
</organism>
<dbReference type="GeneID" id="64600686"/>
<keyword evidence="2" id="KW-1185">Reference proteome</keyword>
<dbReference type="Proteomes" id="UP000719766">
    <property type="component" value="Unassembled WGS sequence"/>
</dbReference>
<sequence length="81" mass="8902">MLVHRPGLKNIQGLVANAGNFEFENTAVKAYAKQQQVKAIHRCDGMEDFRPLTGAAAMGLQVLQPSHHSLTIYLLTPIFAL</sequence>
<dbReference type="RefSeq" id="XP_041158057.1">
    <property type="nucleotide sequence ID" value="XM_041306922.1"/>
</dbReference>
<dbReference type="EMBL" id="JABBWE010000044">
    <property type="protein sequence ID" value="KAG1791172.1"/>
    <property type="molecule type" value="Genomic_DNA"/>
</dbReference>
<evidence type="ECO:0000313" key="1">
    <source>
        <dbReference type="EMBL" id="KAG1791172.1"/>
    </source>
</evidence>
<evidence type="ECO:0000313" key="2">
    <source>
        <dbReference type="Proteomes" id="UP000719766"/>
    </source>
</evidence>
<proteinExistence type="predicted"/>
<accession>A0A9P7ALU6</accession>
<dbReference type="AlphaFoldDB" id="A0A9P7ALU6"/>
<reference evidence="1" key="1">
    <citation type="journal article" date="2020" name="New Phytol.">
        <title>Comparative genomics reveals dynamic genome evolution in host specialist ectomycorrhizal fungi.</title>
        <authorList>
            <person name="Lofgren L.A."/>
            <person name="Nguyen N.H."/>
            <person name="Vilgalys R."/>
            <person name="Ruytinx J."/>
            <person name="Liao H.L."/>
            <person name="Branco S."/>
            <person name="Kuo A."/>
            <person name="LaButti K."/>
            <person name="Lipzen A."/>
            <person name="Andreopoulos W."/>
            <person name="Pangilinan J."/>
            <person name="Riley R."/>
            <person name="Hundley H."/>
            <person name="Na H."/>
            <person name="Barry K."/>
            <person name="Grigoriev I.V."/>
            <person name="Stajich J.E."/>
            <person name="Kennedy P.G."/>
        </authorList>
    </citation>
    <scope>NUCLEOTIDE SEQUENCE</scope>
    <source>
        <strain evidence="1">S12</strain>
    </source>
</reference>
<comment type="caution">
    <text evidence="1">The sequence shown here is derived from an EMBL/GenBank/DDBJ whole genome shotgun (WGS) entry which is preliminary data.</text>
</comment>
<name>A0A9P7ALU6_9AGAM</name>
<protein>
    <submittedName>
        <fullName evidence="1">Uncharacterized protein</fullName>
    </submittedName>
</protein>
<gene>
    <name evidence="1" type="ORF">HD556DRAFT_1445429</name>
</gene>